<gene>
    <name evidence="2" type="ORF">Vbra_12865</name>
</gene>
<evidence type="ECO:0000313" key="3">
    <source>
        <dbReference type="Proteomes" id="UP000041254"/>
    </source>
</evidence>
<evidence type="ECO:0000313" key="2">
    <source>
        <dbReference type="EMBL" id="CEM00596.1"/>
    </source>
</evidence>
<feature type="compositionally biased region" description="Basic and acidic residues" evidence="1">
    <location>
        <begin position="144"/>
        <end position="164"/>
    </location>
</feature>
<protein>
    <submittedName>
        <fullName evidence="2">Uncharacterized protein</fullName>
    </submittedName>
</protein>
<dbReference type="Proteomes" id="UP000041254">
    <property type="component" value="Unassembled WGS sequence"/>
</dbReference>
<name>A0A0G4ESD7_VITBC</name>
<feature type="compositionally biased region" description="Polar residues" evidence="1">
    <location>
        <begin position="115"/>
        <end position="127"/>
    </location>
</feature>
<accession>A0A0G4ESD7</accession>
<sequence length="335" mass="38092">MSRCGMIMKKMSRCQVSSRSSKQHQQHQQQQQHHHHRDHQQQQQQQQEEEEDEQPDPQPQQQQQSLQRQSAWREADADAEREEAQLAENDFPSLSESRNPSPNKKRAHSLPPAQPSQQHEPPSSLSSPAKRRKKDSRRSHRGGKGHDKEAARRDRHRAAEEKGRGVLAPVPVPSSHLPAPSLPSGAMQVEANTQKRGQDVSRESESAGGRSNSPSSSDRADSTVIKRHDTVKHLSKLLVLIALCRSGRPSDQQHLVKSDVGGGDVYATREPFTNEEIKQMTRGEFERKFLLLEQNYRVRVYSVQCGGVNDGYKEKKFRQYFKEVMNPVDNSENTD</sequence>
<proteinExistence type="predicted"/>
<dbReference type="InParanoid" id="A0A0G4ESD7"/>
<dbReference type="EMBL" id="CDMY01000295">
    <property type="protein sequence ID" value="CEM00596.1"/>
    <property type="molecule type" value="Genomic_DNA"/>
</dbReference>
<feature type="compositionally biased region" description="Low complexity" evidence="1">
    <location>
        <begin position="206"/>
        <end position="217"/>
    </location>
</feature>
<organism evidence="2 3">
    <name type="scientific">Vitrella brassicaformis (strain CCMP3155)</name>
    <dbReference type="NCBI Taxonomy" id="1169540"/>
    <lineage>
        <taxon>Eukaryota</taxon>
        <taxon>Sar</taxon>
        <taxon>Alveolata</taxon>
        <taxon>Colpodellida</taxon>
        <taxon>Vitrellaceae</taxon>
        <taxon>Vitrella</taxon>
    </lineage>
</organism>
<feature type="compositionally biased region" description="Polar residues" evidence="1">
    <location>
        <begin position="92"/>
        <end position="102"/>
    </location>
</feature>
<keyword evidence="3" id="KW-1185">Reference proteome</keyword>
<feature type="region of interest" description="Disordered" evidence="1">
    <location>
        <begin position="1"/>
        <end position="227"/>
    </location>
</feature>
<dbReference type="VEuPathDB" id="CryptoDB:Vbra_12865"/>
<evidence type="ECO:0000256" key="1">
    <source>
        <dbReference type="SAM" id="MobiDB-lite"/>
    </source>
</evidence>
<feature type="compositionally biased region" description="Low complexity" evidence="1">
    <location>
        <begin position="166"/>
        <end position="186"/>
    </location>
</feature>
<dbReference type="AlphaFoldDB" id="A0A0G4ESD7"/>
<reference evidence="2 3" key="1">
    <citation type="submission" date="2014-11" db="EMBL/GenBank/DDBJ databases">
        <authorList>
            <person name="Zhu J."/>
            <person name="Qi W."/>
            <person name="Song R."/>
        </authorList>
    </citation>
    <scope>NUCLEOTIDE SEQUENCE [LARGE SCALE GENOMIC DNA]</scope>
</reference>
<feature type="compositionally biased region" description="Basic and acidic residues" evidence="1">
    <location>
        <begin position="218"/>
        <end position="227"/>
    </location>
</feature>
<feature type="compositionally biased region" description="Basic residues" evidence="1">
    <location>
        <begin position="129"/>
        <end position="143"/>
    </location>
</feature>
<feature type="compositionally biased region" description="Basic and acidic residues" evidence="1">
    <location>
        <begin position="71"/>
        <end position="84"/>
    </location>
</feature>
<feature type="compositionally biased region" description="Basic and acidic residues" evidence="1">
    <location>
        <begin position="196"/>
        <end position="205"/>
    </location>
</feature>